<evidence type="ECO:0000313" key="2">
    <source>
        <dbReference type="EMBL" id="KAF9882860.1"/>
    </source>
</evidence>
<dbReference type="EMBL" id="VCAU01000207">
    <property type="protein sequence ID" value="KAF9882860.1"/>
    <property type="molecule type" value="Genomic_DNA"/>
</dbReference>
<comment type="caution">
    <text evidence="2">The sequence shown here is derived from an EMBL/GenBank/DDBJ whole genome shotgun (WGS) entry which is preliminary data.</text>
</comment>
<name>A0AAD4CAH9_ASPNN</name>
<protein>
    <submittedName>
        <fullName evidence="2">Uncharacterized protein</fullName>
    </submittedName>
</protein>
<organism evidence="2 3">
    <name type="scientific">Aspergillus nanangensis</name>
    <dbReference type="NCBI Taxonomy" id="2582783"/>
    <lineage>
        <taxon>Eukaryota</taxon>
        <taxon>Fungi</taxon>
        <taxon>Dikarya</taxon>
        <taxon>Ascomycota</taxon>
        <taxon>Pezizomycotina</taxon>
        <taxon>Eurotiomycetes</taxon>
        <taxon>Eurotiomycetidae</taxon>
        <taxon>Eurotiales</taxon>
        <taxon>Aspergillaceae</taxon>
        <taxon>Aspergillus</taxon>
        <taxon>Aspergillus subgen. Circumdati</taxon>
    </lineage>
</organism>
<feature type="signal peptide" evidence="1">
    <location>
        <begin position="1"/>
        <end position="24"/>
    </location>
</feature>
<feature type="chain" id="PRO_5042192189" evidence="1">
    <location>
        <begin position="25"/>
        <end position="379"/>
    </location>
</feature>
<dbReference type="AlphaFoldDB" id="A0AAD4CAH9"/>
<proteinExistence type="predicted"/>
<dbReference type="GO" id="GO:0008237">
    <property type="term" value="F:metallopeptidase activity"/>
    <property type="evidence" value="ECO:0007669"/>
    <property type="project" value="InterPro"/>
</dbReference>
<reference evidence="2" key="1">
    <citation type="journal article" date="2019" name="Beilstein J. Org. Chem.">
        <title>Nanangenines: drimane sesquiterpenoids as the dominant metabolite cohort of a novel Australian fungus, Aspergillus nanangensis.</title>
        <authorList>
            <person name="Lacey H.J."/>
            <person name="Gilchrist C.L.M."/>
            <person name="Crombie A."/>
            <person name="Kalaitzis J.A."/>
            <person name="Vuong D."/>
            <person name="Rutledge P.J."/>
            <person name="Turner P."/>
            <person name="Pitt J.I."/>
            <person name="Lacey E."/>
            <person name="Chooi Y.H."/>
            <person name="Piggott A.M."/>
        </authorList>
    </citation>
    <scope>NUCLEOTIDE SEQUENCE</scope>
    <source>
        <strain evidence="2">MST-FP2251</strain>
    </source>
</reference>
<reference evidence="2" key="2">
    <citation type="submission" date="2020-02" db="EMBL/GenBank/DDBJ databases">
        <authorList>
            <person name="Gilchrist C.L.M."/>
            <person name="Chooi Y.-H."/>
        </authorList>
    </citation>
    <scope>NUCLEOTIDE SEQUENCE</scope>
    <source>
        <strain evidence="2">MST-FP2251</strain>
    </source>
</reference>
<dbReference type="InterPro" id="IPR024079">
    <property type="entry name" value="MetalloPept_cat_dom_sf"/>
</dbReference>
<evidence type="ECO:0000256" key="1">
    <source>
        <dbReference type="SAM" id="SignalP"/>
    </source>
</evidence>
<dbReference type="Proteomes" id="UP001194746">
    <property type="component" value="Unassembled WGS sequence"/>
</dbReference>
<keyword evidence="3" id="KW-1185">Reference proteome</keyword>
<accession>A0AAD4CAH9</accession>
<evidence type="ECO:0000313" key="3">
    <source>
        <dbReference type="Proteomes" id="UP001194746"/>
    </source>
</evidence>
<sequence>MRVLPGLFRTAVFYLIWNPSQVVAEEPPPPTAVSEIPDAEDVFSMPPTGVIGNCDVVPGAIDEYLTESVLLVNAATTAIARYKTDKIYRQLFAAWLGIEWDESVSPAELEDESKPLWDTVNDRFSSVAQFLRQGGIKNSRTSQKPWLFCGDAFAVKKGWGDIAKDANGEDAVKETNEKGEATEYYKIQDLYGSLNNGIREPFWVDKLKGYDFDNDGEPRLCGRAGRYAATLPASQGIHHYEHTADFDAHVFMCPTAFNPGSLMRPHSKPALAAILQDTIYPQEGGQFGLDFYATQSCTLYHELFHLTDYRGTSGDFFEELTALSHASLGDDYADKLNVANNAESYVMFSLAAYIYQNPPAGKKPVAFLRGGEAFFKENA</sequence>
<gene>
    <name evidence="2" type="ORF">FE257_004946</name>
</gene>
<dbReference type="Gene3D" id="3.40.390.10">
    <property type="entry name" value="Collagenase (Catalytic Domain)"/>
    <property type="match status" value="1"/>
</dbReference>
<keyword evidence="1" id="KW-0732">Signal</keyword>